<keyword evidence="5" id="KW-0378">Hydrolase</keyword>
<dbReference type="PANTHER" id="PTHR30616:SF2">
    <property type="entry name" value="PURINE NUCLEOSIDE PHOSPHORYLASE LACC1"/>
    <property type="match status" value="1"/>
</dbReference>
<dbReference type="Proteomes" id="UP000018731">
    <property type="component" value="Unassembled WGS sequence"/>
</dbReference>
<evidence type="ECO:0000256" key="4">
    <source>
        <dbReference type="ARBA" id="ARBA00022723"/>
    </source>
</evidence>
<dbReference type="InterPro" id="IPR011324">
    <property type="entry name" value="Cytotoxic_necrot_fac-like_cat"/>
</dbReference>
<comment type="catalytic activity">
    <reaction evidence="7">
        <text>adenosine + H2O + H(+) = inosine + NH4(+)</text>
        <dbReference type="Rhea" id="RHEA:24408"/>
        <dbReference type="ChEBI" id="CHEBI:15377"/>
        <dbReference type="ChEBI" id="CHEBI:15378"/>
        <dbReference type="ChEBI" id="CHEBI:16335"/>
        <dbReference type="ChEBI" id="CHEBI:17596"/>
        <dbReference type="ChEBI" id="CHEBI:28938"/>
        <dbReference type="EC" id="3.5.4.4"/>
    </reaction>
    <physiologicalReaction direction="left-to-right" evidence="7">
        <dbReference type="Rhea" id="RHEA:24409"/>
    </physiologicalReaction>
</comment>
<evidence type="ECO:0000256" key="1">
    <source>
        <dbReference type="ARBA" id="ARBA00000553"/>
    </source>
</evidence>
<dbReference type="RefSeq" id="WP_023927639.1">
    <property type="nucleotide sequence ID" value="NZ_KI669454.1"/>
</dbReference>
<dbReference type="PATRIC" id="fig|1357400.3.peg.1262"/>
<dbReference type="CDD" id="cd16833">
    <property type="entry name" value="YfiH"/>
    <property type="match status" value="1"/>
</dbReference>
<protein>
    <recommendedName>
        <fullName evidence="13">Laccase domain-containing protein</fullName>
    </recommendedName>
</protein>
<dbReference type="Pfam" id="PF02578">
    <property type="entry name" value="Cu-oxidase_4"/>
    <property type="match status" value="1"/>
</dbReference>
<dbReference type="PANTHER" id="PTHR30616">
    <property type="entry name" value="UNCHARACTERIZED PROTEIN YFIH"/>
    <property type="match status" value="1"/>
</dbReference>
<keyword evidence="3" id="KW-0808">Transferase</keyword>
<comment type="caution">
    <text evidence="11">The sequence shown here is derived from an EMBL/GenBank/DDBJ whole genome shotgun (WGS) entry which is preliminary data.</text>
</comment>
<dbReference type="EMBL" id="AZJI01000004">
    <property type="protein sequence ID" value="ETD24167.1"/>
    <property type="molecule type" value="Genomic_DNA"/>
</dbReference>
<comment type="catalytic activity">
    <reaction evidence="1">
        <text>inosine + phosphate = alpha-D-ribose 1-phosphate + hypoxanthine</text>
        <dbReference type="Rhea" id="RHEA:27646"/>
        <dbReference type="ChEBI" id="CHEBI:17368"/>
        <dbReference type="ChEBI" id="CHEBI:17596"/>
        <dbReference type="ChEBI" id="CHEBI:43474"/>
        <dbReference type="ChEBI" id="CHEBI:57720"/>
        <dbReference type="EC" id="2.4.2.1"/>
    </reaction>
    <physiologicalReaction direction="left-to-right" evidence="1">
        <dbReference type="Rhea" id="RHEA:27647"/>
    </physiologicalReaction>
</comment>
<evidence type="ECO:0000256" key="7">
    <source>
        <dbReference type="ARBA" id="ARBA00047989"/>
    </source>
</evidence>
<dbReference type="GO" id="GO:0005507">
    <property type="term" value="F:copper ion binding"/>
    <property type="evidence" value="ECO:0007669"/>
    <property type="project" value="TreeGrafter"/>
</dbReference>
<dbReference type="InterPro" id="IPR038371">
    <property type="entry name" value="Cu_polyphenol_OxRdtase_sf"/>
</dbReference>
<evidence type="ECO:0000313" key="12">
    <source>
        <dbReference type="Proteomes" id="UP000018731"/>
    </source>
</evidence>
<dbReference type="HOGENOM" id="CLU_065784_3_0_7"/>
<dbReference type="OrthoDB" id="4279at2"/>
<comment type="similarity">
    <text evidence="2">Belongs to the purine nucleoside phosphorylase YfiH/LACC1 family.</text>
</comment>
<gene>
    <name evidence="11" type="ORF">HMPREF2086_00915</name>
</gene>
<dbReference type="InterPro" id="IPR003730">
    <property type="entry name" value="Cu_polyphenol_OxRdtase"/>
</dbReference>
<evidence type="ECO:0008006" key="13">
    <source>
        <dbReference type="Google" id="ProtNLM"/>
    </source>
</evidence>
<dbReference type="GO" id="GO:0017061">
    <property type="term" value="F:S-methyl-5-thioadenosine phosphorylase activity"/>
    <property type="evidence" value="ECO:0007669"/>
    <property type="project" value="UniProtKB-EC"/>
</dbReference>
<comment type="catalytic activity">
    <reaction evidence="9">
        <text>S-methyl-5'-thioadenosine + phosphate = 5-(methylsulfanyl)-alpha-D-ribose 1-phosphate + adenine</text>
        <dbReference type="Rhea" id="RHEA:11852"/>
        <dbReference type="ChEBI" id="CHEBI:16708"/>
        <dbReference type="ChEBI" id="CHEBI:17509"/>
        <dbReference type="ChEBI" id="CHEBI:43474"/>
        <dbReference type="ChEBI" id="CHEBI:58533"/>
        <dbReference type="EC" id="2.4.2.28"/>
    </reaction>
    <physiologicalReaction direction="left-to-right" evidence="9">
        <dbReference type="Rhea" id="RHEA:11853"/>
    </physiologicalReaction>
</comment>
<dbReference type="Gene3D" id="3.60.140.10">
    <property type="entry name" value="CNF1/YfiH-like putative cysteine hydrolases"/>
    <property type="match status" value="1"/>
</dbReference>
<name>V8CAN8_9HELI</name>
<evidence type="ECO:0000256" key="9">
    <source>
        <dbReference type="ARBA" id="ARBA00049893"/>
    </source>
</evidence>
<evidence type="ECO:0000256" key="5">
    <source>
        <dbReference type="ARBA" id="ARBA00022801"/>
    </source>
</evidence>
<reference evidence="11 12" key="1">
    <citation type="journal article" date="2014" name="Genome Announc.">
        <title>Draft genome sequences of six enterohepatic helicobacter species isolated from humans and one from rhesus macaques.</title>
        <authorList>
            <person name="Shen Z."/>
            <person name="Sheh A."/>
            <person name="Young S.K."/>
            <person name="Abouelliel A."/>
            <person name="Ward D.V."/>
            <person name="Earl A.M."/>
            <person name="Fox J.G."/>
        </authorList>
    </citation>
    <scope>NUCLEOTIDE SEQUENCE [LARGE SCALE GENOMIC DNA]</scope>
    <source>
        <strain evidence="11 12">MIT 99-5501</strain>
    </source>
</reference>
<feature type="region of interest" description="Disordered" evidence="10">
    <location>
        <begin position="1"/>
        <end position="31"/>
    </location>
</feature>
<evidence type="ECO:0000256" key="3">
    <source>
        <dbReference type="ARBA" id="ARBA00022679"/>
    </source>
</evidence>
<dbReference type="SUPFAM" id="SSF64438">
    <property type="entry name" value="CNF1/YfiH-like putative cysteine hydrolases"/>
    <property type="match status" value="1"/>
</dbReference>
<evidence type="ECO:0000313" key="11">
    <source>
        <dbReference type="EMBL" id="ETD24167.1"/>
    </source>
</evidence>
<keyword evidence="12" id="KW-1185">Reference proteome</keyword>
<evidence type="ECO:0000256" key="10">
    <source>
        <dbReference type="SAM" id="MobiDB-lite"/>
    </source>
</evidence>
<comment type="catalytic activity">
    <reaction evidence="8">
        <text>adenosine + phosphate = alpha-D-ribose 1-phosphate + adenine</text>
        <dbReference type="Rhea" id="RHEA:27642"/>
        <dbReference type="ChEBI" id="CHEBI:16335"/>
        <dbReference type="ChEBI" id="CHEBI:16708"/>
        <dbReference type="ChEBI" id="CHEBI:43474"/>
        <dbReference type="ChEBI" id="CHEBI:57720"/>
        <dbReference type="EC" id="2.4.2.1"/>
    </reaction>
    <physiologicalReaction direction="left-to-right" evidence="8">
        <dbReference type="Rhea" id="RHEA:27643"/>
    </physiologicalReaction>
</comment>
<proteinExistence type="inferred from homology"/>
<keyword evidence="6" id="KW-0862">Zinc</keyword>
<dbReference type="AlphaFoldDB" id="V8CAN8"/>
<evidence type="ECO:0000256" key="6">
    <source>
        <dbReference type="ARBA" id="ARBA00022833"/>
    </source>
</evidence>
<dbReference type="STRING" id="1357400.HMPREF2086_00915"/>
<evidence type="ECO:0000256" key="8">
    <source>
        <dbReference type="ARBA" id="ARBA00048968"/>
    </source>
</evidence>
<evidence type="ECO:0000256" key="2">
    <source>
        <dbReference type="ARBA" id="ARBA00007353"/>
    </source>
</evidence>
<keyword evidence="4" id="KW-0479">Metal-binding</keyword>
<accession>V8CAN8</accession>
<dbReference type="eggNOG" id="COG1496">
    <property type="taxonomic scope" value="Bacteria"/>
</dbReference>
<dbReference type="GO" id="GO:0016787">
    <property type="term" value="F:hydrolase activity"/>
    <property type="evidence" value="ECO:0007669"/>
    <property type="project" value="UniProtKB-KW"/>
</dbReference>
<organism evidence="11 12">
    <name type="scientific">Helicobacter macacae MIT 99-5501</name>
    <dbReference type="NCBI Taxonomy" id="1357400"/>
    <lineage>
        <taxon>Bacteria</taxon>
        <taxon>Pseudomonadati</taxon>
        <taxon>Campylobacterota</taxon>
        <taxon>Epsilonproteobacteria</taxon>
        <taxon>Campylobacterales</taxon>
        <taxon>Helicobacteraceae</taxon>
        <taxon>Helicobacter</taxon>
    </lineage>
</organism>
<sequence length="321" mass="35940">MPPQNIAITKTTQKTPKQKISHSDKSSNSDESVFFSSKQSAVFRDCEIDFVLTSRLCGVSTPPYHSLNLAYHTRDNPTNVAHNRAKILSTYFPQKTLIFCNQIHSSMILACDKTDYDKATDSAQNLQNQHNLQECNLGQGDGIFCTHKNLVALILVADCNPVLIFDCVNGAFVALHAGRAGVCAHILTNGINTLLANGAKTQNLRVFIGASIRKCCYEVGEDLAIQIQKDFGKKYIEKRSGKYFLDLILMLLDECDRAGIFRENIEVLEVCSCCEDRLFSYRRAYKESRGQKAQIRSQKTSESCEKTLIQTGRFGLFVSLR</sequence>